<proteinExistence type="inferred from homology"/>
<keyword evidence="8" id="KW-1185">Reference proteome</keyword>
<comment type="subcellular location">
    <subcellularLocation>
        <location evidence="1">Membrane</location>
        <topology evidence="1">Multi-pass membrane protein</topology>
    </subcellularLocation>
</comment>
<accession>A0A9Q1CM30</accession>
<dbReference type="GO" id="GO:0016020">
    <property type="term" value="C:membrane"/>
    <property type="evidence" value="ECO:0007669"/>
    <property type="project" value="UniProtKB-SubCell"/>
</dbReference>
<comment type="similarity">
    <text evidence="2">Belongs to the nucleobase:cation symporter-2 (NCS2) (TC 2.A.40) family.</text>
</comment>
<evidence type="ECO:0000313" key="7">
    <source>
        <dbReference type="EMBL" id="KAJ8047243.1"/>
    </source>
</evidence>
<comment type="caution">
    <text evidence="7">The sequence shown here is derived from an EMBL/GenBank/DDBJ whole genome shotgun (WGS) entry which is preliminary data.</text>
</comment>
<reference evidence="7" key="1">
    <citation type="submission" date="2021-10" db="EMBL/GenBank/DDBJ databases">
        <title>Tropical sea cucumber genome reveals ecological adaptation and Cuvierian tubules defense mechanism.</title>
        <authorList>
            <person name="Chen T."/>
        </authorList>
    </citation>
    <scope>NUCLEOTIDE SEQUENCE</scope>
    <source>
        <strain evidence="7">Nanhai2018</strain>
        <tissue evidence="7">Muscle</tissue>
    </source>
</reference>
<evidence type="ECO:0000256" key="4">
    <source>
        <dbReference type="ARBA" id="ARBA00022989"/>
    </source>
</evidence>
<evidence type="ECO:0000256" key="6">
    <source>
        <dbReference type="SAM" id="Phobius"/>
    </source>
</evidence>
<feature type="transmembrane region" description="Helical" evidence="6">
    <location>
        <begin position="34"/>
        <end position="52"/>
    </location>
</feature>
<keyword evidence="4 6" id="KW-1133">Transmembrane helix</keyword>
<name>A0A9Q1CM30_HOLLE</name>
<dbReference type="AlphaFoldDB" id="A0A9Q1CM30"/>
<feature type="transmembrane region" description="Helical" evidence="6">
    <location>
        <begin position="58"/>
        <end position="76"/>
    </location>
</feature>
<evidence type="ECO:0000256" key="1">
    <source>
        <dbReference type="ARBA" id="ARBA00004141"/>
    </source>
</evidence>
<feature type="transmembrane region" description="Helical" evidence="6">
    <location>
        <begin position="239"/>
        <end position="260"/>
    </location>
</feature>
<gene>
    <name evidence="7" type="ORF">HOLleu_06197</name>
</gene>
<feature type="transmembrane region" description="Helical" evidence="6">
    <location>
        <begin position="266"/>
        <end position="284"/>
    </location>
</feature>
<dbReference type="OrthoDB" id="1641903at2759"/>
<keyword evidence="5 6" id="KW-0472">Membrane</keyword>
<keyword evidence="3 6" id="KW-0812">Transmembrane</keyword>
<dbReference type="GO" id="GO:0022857">
    <property type="term" value="F:transmembrane transporter activity"/>
    <property type="evidence" value="ECO:0007669"/>
    <property type="project" value="InterPro"/>
</dbReference>
<dbReference type="Pfam" id="PF00860">
    <property type="entry name" value="Xan_ur_permease"/>
    <property type="match status" value="1"/>
</dbReference>
<feature type="transmembrane region" description="Helical" evidence="6">
    <location>
        <begin position="296"/>
        <end position="314"/>
    </location>
</feature>
<evidence type="ECO:0000256" key="2">
    <source>
        <dbReference type="ARBA" id="ARBA00008821"/>
    </source>
</evidence>
<evidence type="ECO:0000313" key="8">
    <source>
        <dbReference type="Proteomes" id="UP001152320"/>
    </source>
</evidence>
<feature type="transmembrane region" description="Helical" evidence="6">
    <location>
        <begin position="151"/>
        <end position="173"/>
    </location>
</feature>
<sequence length="440" mass="46911">MSEVQGALIVAALVQMFIGFSGLIGVILRFIGPLTIGVTLTMIAIGIFPIIINLAGSYWAISLPTIVLVFLFSTILNKRSIPLPGGHSFRIFSYFPIILSISIMWVLCVVLTFVGVFPEDSNAYGYAARVDTELQNLIQSPWISLPYPGQWGWPSFNVAGIIGMMSAVLASVIESVGDYHACAQVACAPSPPTHAINRGIGIEGVGCLLAGLWGAGLGYTSYSGDVSLLSLTKVASRSVSVGSGFVFILAGIFTKFSAFLSGIPDPVLVTSAVAVGMVASIGISNFSHAKMNTPRNLIVVGISMCLAIGLPAYFNANPVDTGMESTDQLIEVLLKNGMFVGGITCAVLDNVAPATHEERGMNWKTLDSTAGADEGKKHNDSQNSYSVYNLPFAMAWISNNKFMQYVPFSPTFQAFDHVVPVKATISDRNLHPTVPREVIT</sequence>
<dbReference type="EMBL" id="JAIZAY010000002">
    <property type="protein sequence ID" value="KAJ8047243.1"/>
    <property type="molecule type" value="Genomic_DNA"/>
</dbReference>
<organism evidence="7 8">
    <name type="scientific">Holothuria leucospilota</name>
    <name type="common">Black long sea cucumber</name>
    <name type="synonym">Mertensiothuria leucospilota</name>
    <dbReference type="NCBI Taxonomy" id="206669"/>
    <lineage>
        <taxon>Eukaryota</taxon>
        <taxon>Metazoa</taxon>
        <taxon>Echinodermata</taxon>
        <taxon>Eleutherozoa</taxon>
        <taxon>Echinozoa</taxon>
        <taxon>Holothuroidea</taxon>
        <taxon>Aspidochirotacea</taxon>
        <taxon>Aspidochirotida</taxon>
        <taxon>Holothuriidae</taxon>
        <taxon>Holothuria</taxon>
    </lineage>
</organism>
<feature type="transmembrane region" description="Helical" evidence="6">
    <location>
        <begin position="6"/>
        <end position="27"/>
    </location>
</feature>
<dbReference type="PANTHER" id="PTHR11119">
    <property type="entry name" value="XANTHINE-URACIL / VITAMIN C PERMEASE FAMILY MEMBER"/>
    <property type="match status" value="1"/>
</dbReference>
<dbReference type="InterPro" id="IPR006043">
    <property type="entry name" value="NCS2"/>
</dbReference>
<protein>
    <submittedName>
        <fullName evidence="7">Solute carrier family 23 member 2</fullName>
    </submittedName>
</protein>
<feature type="transmembrane region" description="Helical" evidence="6">
    <location>
        <begin position="97"/>
        <end position="117"/>
    </location>
</feature>
<evidence type="ECO:0000256" key="5">
    <source>
        <dbReference type="ARBA" id="ARBA00023136"/>
    </source>
</evidence>
<dbReference type="Proteomes" id="UP001152320">
    <property type="component" value="Chromosome 2"/>
</dbReference>
<evidence type="ECO:0000256" key="3">
    <source>
        <dbReference type="ARBA" id="ARBA00022692"/>
    </source>
</evidence>